<dbReference type="InterPro" id="IPR033764">
    <property type="entry name" value="Sdr_B"/>
</dbReference>
<keyword evidence="2" id="KW-0964">Secreted</keyword>
<dbReference type="InterPro" id="IPR012902">
    <property type="entry name" value="N_methyl_site"/>
</dbReference>
<dbReference type="GO" id="GO:0005576">
    <property type="term" value="C:extracellular region"/>
    <property type="evidence" value="ECO:0007669"/>
    <property type="project" value="UniProtKB-SubCell"/>
</dbReference>
<gene>
    <name evidence="7" type="ORF">E6K72_13495</name>
</gene>
<dbReference type="InterPro" id="IPR013517">
    <property type="entry name" value="FG-GAP"/>
</dbReference>
<dbReference type="Pfam" id="PF13517">
    <property type="entry name" value="FG-GAP_3"/>
    <property type="match status" value="1"/>
</dbReference>
<dbReference type="SUPFAM" id="SSF69318">
    <property type="entry name" value="Integrin alpha N-terminal domain"/>
    <property type="match status" value="1"/>
</dbReference>
<evidence type="ECO:0000256" key="2">
    <source>
        <dbReference type="ARBA" id="ARBA00022525"/>
    </source>
</evidence>
<dbReference type="Proteomes" id="UP000317716">
    <property type="component" value="Unassembled WGS sequence"/>
</dbReference>
<dbReference type="InterPro" id="IPR045584">
    <property type="entry name" value="Pilin-like"/>
</dbReference>
<dbReference type="InterPro" id="IPR013783">
    <property type="entry name" value="Ig-like_fold"/>
</dbReference>
<dbReference type="EMBL" id="VBOS01000503">
    <property type="protein sequence ID" value="TMQ47931.1"/>
    <property type="molecule type" value="Genomic_DNA"/>
</dbReference>
<keyword evidence="3" id="KW-0732">Signal</keyword>
<comment type="caution">
    <text evidence="7">The sequence shown here is derived from an EMBL/GenBank/DDBJ whole genome shotgun (WGS) entry which is preliminary data.</text>
</comment>
<sequence>MLRVSNSHEPGPAFGRSPRGFTMVELMVTLTVIAIVALALTAVLMTANRGKTSTMNNIESAQAARSAMDMIADDLRSAGYGADQDATPPQQPIVYVDSTELILCENLQPYPDGTAPHAPPLAYNPTGSPKPAPLNGTAWQPPMKYRTGAELIRYTLDVNNDGQVNANDLTGTEAARTRNPDDFVLMRQVLGDSVGNLAGSNGPDKNEAVALVRKPGGTVAPFYTVYLKGQTTPWNWASGPIPEAQLADVDRVIVKVTAPSSKPDARGNYAETVLTTEVNAARNVPNWGVPTYAVTGTIYNDANKNHVKDAGESGIFGVNVRLGRTYTAATNIAGSFTIRAPAGTFTLRHTPLPNYGSFDSPDSFVLTIPPAASRMFADTLRHGGTANVTVFEDMNANLLQDPGELGMSGVSIRLDPAGTTSYTGNGGYDPVFVQTGGYSITCTPPDSFFVYSTNPQSGTMVDGGSTTHIFAMTKSPMATVRGNVYRDNNRNGVLDAGELGISGVWVGVTSDAGVTVQGYASTDGSGNYSIQVPINDPPHTKAYAIYFVVPNGYFASSRTAISPIWLTAAQTLSNNNFGVVAYQIISLNASRVLSLGSANLMENDWTGNQTDHAHGDNDIVLGADAGGSDNISVWFNLYDSTPLFAPTPSPTSNPPTGYTRDAANSVLSLVVDTLDANVSPFNRPDVATGTQYATAGNLFVWFDQNSSGNQGFLPTTASLSYTTADRGNVQSVLAYDCAGGNKLDLIAGTKSSTAGQGTIEIWAASDAASPTYTQVEIYPPAGLIPSSKLGEVTSMALADLDNDGMKDLVVGTKTGNYNGQVLFFKFVSKATGARFVYQSGQNFSSGAVTSLACLDIDGDGYTDVVAGTQSGSASGQLVYLHNRDLSVPMNFKPLRAVDAPGIVTSLISADFGGASGKDIAMGWRASDSDYGGGVRIYYTDLGTLPSVGVDPSGGSVFNFVPALTVNNFNYGIYPSTPSPPYLTDLARVIG</sequence>
<evidence type="ECO:0000256" key="1">
    <source>
        <dbReference type="ARBA" id="ARBA00004613"/>
    </source>
</evidence>
<feature type="domain" description="SD-repeat containing protein B" evidence="6">
    <location>
        <begin position="483"/>
        <end position="559"/>
    </location>
</feature>
<name>A0A538S982_UNCEI</name>
<keyword evidence="5" id="KW-1133">Transmembrane helix</keyword>
<organism evidence="7 8">
    <name type="scientific">Eiseniibacteriota bacterium</name>
    <dbReference type="NCBI Taxonomy" id="2212470"/>
    <lineage>
        <taxon>Bacteria</taxon>
        <taxon>Candidatus Eiseniibacteriota</taxon>
    </lineage>
</organism>
<dbReference type="SUPFAM" id="SSF117074">
    <property type="entry name" value="Hypothetical protein PA1324"/>
    <property type="match status" value="3"/>
</dbReference>
<evidence type="ECO:0000313" key="7">
    <source>
        <dbReference type="EMBL" id="TMQ47931.1"/>
    </source>
</evidence>
<dbReference type="Pfam" id="PF17210">
    <property type="entry name" value="SdrD_B"/>
    <property type="match status" value="1"/>
</dbReference>
<dbReference type="Gene3D" id="2.60.40.10">
    <property type="entry name" value="Immunoglobulins"/>
    <property type="match status" value="3"/>
</dbReference>
<keyword evidence="5" id="KW-0472">Membrane</keyword>
<dbReference type="Pfam" id="PF07963">
    <property type="entry name" value="N_methyl"/>
    <property type="match status" value="1"/>
</dbReference>
<evidence type="ECO:0000313" key="8">
    <source>
        <dbReference type="Proteomes" id="UP000317716"/>
    </source>
</evidence>
<accession>A0A538S982</accession>
<comment type="subcellular location">
    <subcellularLocation>
        <location evidence="1">Secreted</location>
    </subcellularLocation>
</comment>
<dbReference type="InterPro" id="IPR028994">
    <property type="entry name" value="Integrin_alpha_N"/>
</dbReference>
<reference evidence="7 8" key="1">
    <citation type="journal article" date="2019" name="Nat. Microbiol.">
        <title>Mediterranean grassland soil C-N compound turnover is dependent on rainfall and depth, and is mediated by genomically divergent microorganisms.</title>
        <authorList>
            <person name="Diamond S."/>
            <person name="Andeer P.F."/>
            <person name="Li Z."/>
            <person name="Crits-Christoph A."/>
            <person name="Burstein D."/>
            <person name="Anantharaman K."/>
            <person name="Lane K.R."/>
            <person name="Thomas B.C."/>
            <person name="Pan C."/>
            <person name="Northen T.R."/>
            <person name="Banfield J.F."/>
        </authorList>
    </citation>
    <scope>NUCLEOTIDE SEQUENCE [LARGE SCALE GENOMIC DNA]</scope>
    <source>
        <strain evidence="7">WS_2</strain>
    </source>
</reference>
<dbReference type="SUPFAM" id="SSF54523">
    <property type="entry name" value="Pili subunits"/>
    <property type="match status" value="1"/>
</dbReference>
<proteinExistence type="predicted"/>
<dbReference type="NCBIfam" id="TIGR02532">
    <property type="entry name" value="IV_pilin_GFxxxE"/>
    <property type="match status" value="1"/>
</dbReference>
<protein>
    <submittedName>
        <fullName evidence="7">Prepilin-type N-terminal cleavage/methylation domain-containing protein</fullName>
    </submittedName>
</protein>
<evidence type="ECO:0000256" key="3">
    <source>
        <dbReference type="ARBA" id="ARBA00022729"/>
    </source>
</evidence>
<evidence type="ECO:0000259" key="6">
    <source>
        <dbReference type="Pfam" id="PF17210"/>
    </source>
</evidence>
<keyword evidence="5" id="KW-0812">Transmembrane</keyword>
<feature type="region of interest" description="Disordered" evidence="4">
    <location>
        <begin position="114"/>
        <end position="141"/>
    </location>
</feature>
<dbReference type="AlphaFoldDB" id="A0A538S982"/>
<evidence type="ECO:0000256" key="5">
    <source>
        <dbReference type="SAM" id="Phobius"/>
    </source>
</evidence>
<feature type="transmembrane region" description="Helical" evidence="5">
    <location>
        <begin position="21"/>
        <end position="45"/>
    </location>
</feature>
<evidence type="ECO:0000256" key="4">
    <source>
        <dbReference type="SAM" id="MobiDB-lite"/>
    </source>
</evidence>
<dbReference type="Gene3D" id="2.130.10.130">
    <property type="entry name" value="Integrin alpha, N-terminal"/>
    <property type="match status" value="1"/>
</dbReference>